<evidence type="ECO:0000256" key="1">
    <source>
        <dbReference type="ARBA" id="ARBA00004903"/>
    </source>
</evidence>
<evidence type="ECO:0000256" key="5">
    <source>
        <dbReference type="ARBA" id="ARBA00022857"/>
    </source>
</evidence>
<dbReference type="PANTHER" id="PTHR48069">
    <property type="entry name" value="DIHYDROFOLATE REDUCTASE"/>
    <property type="match status" value="1"/>
</dbReference>
<dbReference type="InterPro" id="IPR012259">
    <property type="entry name" value="DHFR"/>
</dbReference>
<evidence type="ECO:0000256" key="6">
    <source>
        <dbReference type="ARBA" id="ARBA00023002"/>
    </source>
</evidence>
<gene>
    <name evidence="8" type="ORF">LTR16_003332</name>
</gene>
<protein>
    <recommendedName>
        <fullName evidence="3">Dihydrofolate reductase</fullName>
        <ecNumber evidence="2">1.5.1.3</ecNumber>
    </recommendedName>
</protein>
<dbReference type="EC" id="1.5.1.3" evidence="2"/>
<dbReference type="EMBL" id="JAVRRA010016751">
    <property type="protein sequence ID" value="KAK5201250.1"/>
    <property type="molecule type" value="Genomic_DNA"/>
</dbReference>
<proteinExistence type="predicted"/>
<keyword evidence="9" id="KW-1185">Reference proteome</keyword>
<organism evidence="8 9">
    <name type="scientific">Cryomyces antarcticus</name>
    <dbReference type="NCBI Taxonomy" id="329879"/>
    <lineage>
        <taxon>Eukaryota</taxon>
        <taxon>Fungi</taxon>
        <taxon>Dikarya</taxon>
        <taxon>Ascomycota</taxon>
        <taxon>Pezizomycotina</taxon>
        <taxon>Dothideomycetes</taxon>
        <taxon>Dothideomycetes incertae sedis</taxon>
        <taxon>Cryomyces</taxon>
    </lineage>
</organism>
<evidence type="ECO:0000256" key="2">
    <source>
        <dbReference type="ARBA" id="ARBA00012856"/>
    </source>
</evidence>
<sequence length="220" mass="24385">MPLLTSPLPLTLIVAATAKNGIGRNALKQEMAYFARVTRRSPSQASSSSSAEPQNAVVMGRKTWESIPSKFRPLKGRTNVVLTRQAGHQRTSILAELDEAKRKHVLLAGDLREGLRMLQLADNGTHAVPPVGKVFVIGGNSVYAAALQLPQTKRVLLTRIHKEFDCDTFFPVDIEGEEGREAGWVRKRREDLGLFVGEEVAEGRVEEGGVEYEFLMYERD</sequence>
<accession>A0ABR0LQD3</accession>
<evidence type="ECO:0000313" key="9">
    <source>
        <dbReference type="Proteomes" id="UP001357485"/>
    </source>
</evidence>
<comment type="pathway">
    <text evidence="1">Cofactor biosynthesis; tetrahydrofolate biosynthesis; 5,6,7,8-tetrahydrofolate from 7,8-dihydrofolate: step 1/1.</text>
</comment>
<dbReference type="PANTHER" id="PTHR48069:SF3">
    <property type="entry name" value="DIHYDROFOLATE REDUCTASE"/>
    <property type="match status" value="1"/>
</dbReference>
<comment type="caution">
    <text evidence="8">The sequence shown here is derived from an EMBL/GenBank/DDBJ whole genome shotgun (WGS) entry which is preliminary data.</text>
</comment>
<dbReference type="Pfam" id="PF00186">
    <property type="entry name" value="DHFR_1"/>
    <property type="match status" value="1"/>
</dbReference>
<evidence type="ECO:0000256" key="3">
    <source>
        <dbReference type="ARBA" id="ARBA00018886"/>
    </source>
</evidence>
<keyword evidence="4" id="KW-0554">One-carbon metabolism</keyword>
<dbReference type="Gene3D" id="3.40.430.10">
    <property type="entry name" value="Dihydrofolate Reductase, subunit A"/>
    <property type="match status" value="1"/>
</dbReference>
<dbReference type="CDD" id="cd00209">
    <property type="entry name" value="DHFR"/>
    <property type="match status" value="1"/>
</dbReference>
<dbReference type="PROSITE" id="PS51330">
    <property type="entry name" value="DHFR_2"/>
    <property type="match status" value="1"/>
</dbReference>
<reference evidence="8 9" key="1">
    <citation type="submission" date="2023-08" db="EMBL/GenBank/DDBJ databases">
        <title>Black Yeasts Isolated from many extreme environments.</title>
        <authorList>
            <person name="Coleine C."/>
            <person name="Stajich J.E."/>
            <person name="Selbmann L."/>
        </authorList>
    </citation>
    <scope>NUCLEOTIDE SEQUENCE [LARGE SCALE GENOMIC DNA]</scope>
    <source>
        <strain evidence="8 9">CCFEE 536</strain>
    </source>
</reference>
<dbReference type="InterPro" id="IPR024072">
    <property type="entry name" value="DHFR-like_dom_sf"/>
</dbReference>
<dbReference type="Proteomes" id="UP001357485">
    <property type="component" value="Unassembled WGS sequence"/>
</dbReference>
<dbReference type="SUPFAM" id="SSF53597">
    <property type="entry name" value="Dihydrofolate reductase-like"/>
    <property type="match status" value="1"/>
</dbReference>
<dbReference type="InterPro" id="IPR001796">
    <property type="entry name" value="DHFR_dom"/>
</dbReference>
<evidence type="ECO:0000313" key="8">
    <source>
        <dbReference type="EMBL" id="KAK5201250.1"/>
    </source>
</evidence>
<evidence type="ECO:0000256" key="4">
    <source>
        <dbReference type="ARBA" id="ARBA00022563"/>
    </source>
</evidence>
<evidence type="ECO:0000259" key="7">
    <source>
        <dbReference type="PROSITE" id="PS51330"/>
    </source>
</evidence>
<name>A0ABR0LQD3_9PEZI</name>
<keyword evidence="6" id="KW-0560">Oxidoreductase</keyword>
<feature type="domain" description="DHFR" evidence="7">
    <location>
        <begin position="9"/>
        <end position="219"/>
    </location>
</feature>
<keyword evidence="5" id="KW-0521">NADP</keyword>
<dbReference type="PRINTS" id="PR00070">
    <property type="entry name" value="DHFR"/>
</dbReference>